<gene>
    <name evidence="1" type="ORF">MTR67_038197</name>
</gene>
<reference evidence="1" key="1">
    <citation type="submission" date="2023-08" db="EMBL/GenBank/DDBJ databases">
        <title>A de novo genome assembly of Solanum verrucosum Schlechtendal, a Mexican diploid species geographically isolated from the other diploid A-genome species in potato relatives.</title>
        <authorList>
            <person name="Hosaka K."/>
        </authorList>
    </citation>
    <scope>NUCLEOTIDE SEQUENCE</scope>
    <source>
        <tissue evidence="1">Young leaves</tissue>
    </source>
</reference>
<organism evidence="1 2">
    <name type="scientific">Solanum verrucosum</name>
    <dbReference type="NCBI Taxonomy" id="315347"/>
    <lineage>
        <taxon>Eukaryota</taxon>
        <taxon>Viridiplantae</taxon>
        <taxon>Streptophyta</taxon>
        <taxon>Embryophyta</taxon>
        <taxon>Tracheophyta</taxon>
        <taxon>Spermatophyta</taxon>
        <taxon>Magnoliopsida</taxon>
        <taxon>eudicotyledons</taxon>
        <taxon>Gunneridae</taxon>
        <taxon>Pentapetalae</taxon>
        <taxon>asterids</taxon>
        <taxon>lamiids</taxon>
        <taxon>Solanales</taxon>
        <taxon>Solanaceae</taxon>
        <taxon>Solanoideae</taxon>
        <taxon>Solaneae</taxon>
        <taxon>Solanum</taxon>
    </lineage>
</organism>
<dbReference type="AlphaFoldDB" id="A0AAF0UF23"/>
<dbReference type="Proteomes" id="UP001234989">
    <property type="component" value="Chromosome 9"/>
</dbReference>
<proteinExistence type="predicted"/>
<dbReference type="EMBL" id="CP133620">
    <property type="protein sequence ID" value="WMV44812.1"/>
    <property type="molecule type" value="Genomic_DNA"/>
</dbReference>
<protein>
    <submittedName>
        <fullName evidence="1">Uncharacterized protein</fullName>
    </submittedName>
</protein>
<keyword evidence="2" id="KW-1185">Reference proteome</keyword>
<sequence>MEDFTEYQDVNVNEVFREGVWDWTILIPQPNDYIKEIIARCPITINQDKEAIPVWMVTESGAFMVSSAWESMTPRSESSEHLFCTGQYAQRIWQIFYLQLTHNNNVASSPYYGMFIFS</sequence>
<accession>A0AAF0UF23</accession>
<evidence type="ECO:0000313" key="1">
    <source>
        <dbReference type="EMBL" id="WMV44812.1"/>
    </source>
</evidence>
<evidence type="ECO:0000313" key="2">
    <source>
        <dbReference type="Proteomes" id="UP001234989"/>
    </source>
</evidence>
<name>A0AAF0UF23_SOLVR</name>